<dbReference type="Proteomes" id="UP000318681">
    <property type="component" value="Unassembled WGS sequence"/>
</dbReference>
<keyword evidence="1" id="KW-0472">Membrane</keyword>
<dbReference type="EMBL" id="VNIM01000076">
    <property type="protein sequence ID" value="TVV71939.1"/>
    <property type="molecule type" value="Genomic_DNA"/>
</dbReference>
<gene>
    <name evidence="2" type="ORF">FOY91_15775</name>
</gene>
<protein>
    <submittedName>
        <fullName evidence="2">CbtB-domain containing protein</fullName>
    </submittedName>
</protein>
<dbReference type="OrthoDB" id="122519at2"/>
<keyword evidence="3" id="KW-1185">Reference proteome</keyword>
<organism evidence="2 3">
    <name type="scientific">Alterirhizorhabdus solaris</name>
    <dbReference type="NCBI Taxonomy" id="2529389"/>
    <lineage>
        <taxon>Bacteria</taxon>
        <taxon>Pseudomonadati</taxon>
        <taxon>Pseudomonadota</taxon>
        <taxon>Alphaproteobacteria</taxon>
        <taxon>Sphingomonadales</taxon>
        <taxon>Rhizorhabdaceae</taxon>
        <taxon>Alterirhizorhabdus</taxon>
    </lineage>
</organism>
<keyword evidence="1" id="KW-0812">Transmembrane</keyword>
<name>A0A558QXW7_9SPHN</name>
<keyword evidence="1" id="KW-1133">Transmembrane helix</keyword>
<accession>A0A558QXW7</accession>
<dbReference type="AlphaFoldDB" id="A0A558QXW7"/>
<evidence type="ECO:0000256" key="1">
    <source>
        <dbReference type="SAM" id="Phobius"/>
    </source>
</evidence>
<dbReference type="Pfam" id="PF09489">
    <property type="entry name" value="CbtB"/>
    <property type="match status" value="1"/>
</dbReference>
<dbReference type="InterPro" id="IPR012667">
    <property type="entry name" value="CbtB_put"/>
</dbReference>
<proteinExistence type="predicted"/>
<dbReference type="RefSeq" id="WP_145154090.1">
    <property type="nucleotide sequence ID" value="NZ_VNIM01000076.1"/>
</dbReference>
<reference evidence="2 3" key="1">
    <citation type="submission" date="2019-07" db="EMBL/GenBank/DDBJ databases">
        <title>Sphingomonas solaris sp. nov., isolated from a solar panel from Boston, Massachusetts.</title>
        <authorList>
            <person name="Tanner K."/>
            <person name="Pascual J."/>
            <person name="Mancuso C."/>
            <person name="Pereto J."/>
            <person name="Khalil A."/>
            <person name="Vilanova C."/>
        </authorList>
    </citation>
    <scope>NUCLEOTIDE SEQUENCE [LARGE SCALE GENOMIC DNA]</scope>
    <source>
        <strain evidence="2 3">R4DWN</strain>
    </source>
</reference>
<evidence type="ECO:0000313" key="3">
    <source>
        <dbReference type="Proteomes" id="UP000318681"/>
    </source>
</evidence>
<comment type="caution">
    <text evidence="2">The sequence shown here is derived from an EMBL/GenBank/DDBJ whole genome shotgun (WGS) entry which is preliminary data.</text>
</comment>
<sequence length="77" mass="8099">MSTAAVFDDPFIPAGAGAAAPAIPLAEIAPWAVLGALLATVLLYFVSTEQGAFALFDGMYVHEFVHDARHLLGFPCH</sequence>
<evidence type="ECO:0000313" key="2">
    <source>
        <dbReference type="EMBL" id="TVV71939.1"/>
    </source>
</evidence>
<feature type="transmembrane region" description="Helical" evidence="1">
    <location>
        <begin position="28"/>
        <end position="46"/>
    </location>
</feature>